<feature type="region of interest" description="Disordered" evidence="15">
    <location>
        <begin position="1183"/>
        <end position="1235"/>
    </location>
</feature>
<dbReference type="InterPro" id="IPR001190">
    <property type="entry name" value="SRCR"/>
</dbReference>
<feature type="domain" description="Peptidase S1" evidence="19">
    <location>
        <begin position="2199"/>
        <end position="2439"/>
    </location>
</feature>
<feature type="compositionally biased region" description="Polar residues" evidence="15">
    <location>
        <begin position="403"/>
        <end position="420"/>
    </location>
</feature>
<comment type="similarity">
    <text evidence="13">Belongs to the OXA1/ALB3/YidC family.</text>
</comment>
<dbReference type="GO" id="GO:0016020">
    <property type="term" value="C:membrane"/>
    <property type="evidence" value="ECO:0007669"/>
    <property type="project" value="UniProtKB-SubCell"/>
</dbReference>
<evidence type="ECO:0000256" key="3">
    <source>
        <dbReference type="ARBA" id="ARBA00022729"/>
    </source>
</evidence>
<dbReference type="FunFam" id="2.40.10.10:FF:000003">
    <property type="entry name" value="Transmembrane serine protease 3"/>
    <property type="match status" value="1"/>
</dbReference>
<feature type="region of interest" description="Disordered" evidence="15">
    <location>
        <begin position="974"/>
        <end position="1058"/>
    </location>
</feature>
<dbReference type="EMBL" id="JAHXZJ010000001">
    <property type="protein sequence ID" value="KAH0568861.1"/>
    <property type="molecule type" value="Genomic_DNA"/>
</dbReference>
<evidence type="ECO:0008006" key="25">
    <source>
        <dbReference type="Google" id="ProtNLM"/>
    </source>
</evidence>
<dbReference type="CDD" id="cd20069">
    <property type="entry name" value="5TM_Oxa1-like"/>
    <property type="match status" value="1"/>
</dbReference>
<dbReference type="InterPro" id="IPR013806">
    <property type="entry name" value="Kringle-like"/>
</dbReference>
<feature type="domain" description="SRCR" evidence="20">
    <location>
        <begin position="2054"/>
        <end position="2154"/>
    </location>
</feature>
<dbReference type="PROSITE" id="PS50948">
    <property type="entry name" value="PAN"/>
    <property type="match status" value="1"/>
</dbReference>
<feature type="disulfide bond" evidence="12">
    <location>
        <begin position="1447"/>
        <end position="1457"/>
    </location>
</feature>
<dbReference type="CDD" id="cd00108">
    <property type="entry name" value="KR"/>
    <property type="match status" value="1"/>
</dbReference>
<organism evidence="23 24">
    <name type="scientific">Cotesia glomerata</name>
    <name type="common">Lepidopteran parasitic wasp</name>
    <name type="synonym">Apanteles glomeratus</name>
    <dbReference type="NCBI Taxonomy" id="32391"/>
    <lineage>
        <taxon>Eukaryota</taxon>
        <taxon>Metazoa</taxon>
        <taxon>Ecdysozoa</taxon>
        <taxon>Arthropoda</taxon>
        <taxon>Hexapoda</taxon>
        <taxon>Insecta</taxon>
        <taxon>Pterygota</taxon>
        <taxon>Neoptera</taxon>
        <taxon>Endopterygota</taxon>
        <taxon>Hymenoptera</taxon>
        <taxon>Apocrita</taxon>
        <taxon>Ichneumonoidea</taxon>
        <taxon>Braconidae</taxon>
        <taxon>Microgastrinae</taxon>
        <taxon>Cotesia</taxon>
    </lineage>
</organism>
<dbReference type="GO" id="GO:0008061">
    <property type="term" value="F:chitin binding"/>
    <property type="evidence" value="ECO:0007669"/>
    <property type="project" value="InterPro"/>
</dbReference>
<evidence type="ECO:0000256" key="15">
    <source>
        <dbReference type="SAM" id="MobiDB-lite"/>
    </source>
</evidence>
<dbReference type="Gene3D" id="3.50.4.10">
    <property type="entry name" value="Hepatocyte Growth Factor"/>
    <property type="match status" value="1"/>
</dbReference>
<dbReference type="SUPFAM" id="SSF56487">
    <property type="entry name" value="SRCR-like"/>
    <property type="match status" value="3"/>
</dbReference>
<dbReference type="SMART" id="SM00192">
    <property type="entry name" value="LDLa"/>
    <property type="match status" value="3"/>
</dbReference>
<evidence type="ECO:0000256" key="4">
    <source>
        <dbReference type="ARBA" id="ARBA00022737"/>
    </source>
</evidence>
<dbReference type="InterPro" id="IPR043504">
    <property type="entry name" value="Peptidase_S1_PA_chymotrypsin"/>
</dbReference>
<dbReference type="CDD" id="cd00112">
    <property type="entry name" value="LDLa"/>
    <property type="match status" value="3"/>
</dbReference>
<dbReference type="Pfam" id="PF01607">
    <property type="entry name" value="CBM_14"/>
    <property type="match status" value="3"/>
</dbReference>
<evidence type="ECO:0000259" key="19">
    <source>
        <dbReference type="PROSITE" id="PS50240"/>
    </source>
</evidence>
<feature type="compositionally biased region" description="Polar residues" evidence="15">
    <location>
        <begin position="1042"/>
        <end position="1054"/>
    </location>
</feature>
<evidence type="ECO:0000256" key="11">
    <source>
        <dbReference type="PROSITE-ProRule" id="PRU00124"/>
    </source>
</evidence>
<dbReference type="InterPro" id="IPR003609">
    <property type="entry name" value="Pan_app"/>
</dbReference>
<feature type="disulfide bond" evidence="11">
    <location>
        <begin position="1760"/>
        <end position="1775"/>
    </location>
</feature>
<dbReference type="PANTHER" id="PTHR48071:SF18">
    <property type="entry name" value="DELETED IN MALIGNANT BRAIN TUMORS 1 PROTEIN-RELATED"/>
    <property type="match status" value="1"/>
</dbReference>
<feature type="transmembrane region" description="Helical" evidence="16">
    <location>
        <begin position="199"/>
        <end position="217"/>
    </location>
</feature>
<dbReference type="SMART" id="SM00473">
    <property type="entry name" value="PAN_AP"/>
    <property type="match status" value="1"/>
</dbReference>
<dbReference type="PROSITE" id="PS50940">
    <property type="entry name" value="CHIT_BIND_II"/>
    <property type="match status" value="3"/>
</dbReference>
<dbReference type="InterPro" id="IPR023415">
    <property type="entry name" value="LDLR_class-A_CS"/>
</dbReference>
<dbReference type="PROSITE" id="PS01209">
    <property type="entry name" value="LDLRA_1"/>
    <property type="match status" value="2"/>
</dbReference>
<dbReference type="Pfam" id="PF00024">
    <property type="entry name" value="PAN_1"/>
    <property type="match status" value="1"/>
</dbReference>
<evidence type="ECO:0000259" key="21">
    <source>
        <dbReference type="PROSITE" id="PS50940"/>
    </source>
</evidence>
<dbReference type="PANTHER" id="PTHR48071">
    <property type="entry name" value="SRCR DOMAIN-CONTAINING PROTEIN"/>
    <property type="match status" value="1"/>
</dbReference>
<keyword evidence="16" id="KW-0472">Membrane</keyword>
<dbReference type="InterPro" id="IPR016186">
    <property type="entry name" value="C-type_lectin-like/link_sf"/>
</dbReference>
<dbReference type="InterPro" id="IPR002172">
    <property type="entry name" value="LDrepeatLR_classA_rpt"/>
</dbReference>
<feature type="disulfide bond" evidence="11">
    <location>
        <begin position="1748"/>
        <end position="1766"/>
    </location>
</feature>
<dbReference type="Pfam" id="PF00051">
    <property type="entry name" value="Kringle"/>
    <property type="match status" value="1"/>
</dbReference>
<dbReference type="PROSITE" id="PS50070">
    <property type="entry name" value="KRINGLE_2"/>
    <property type="match status" value="1"/>
</dbReference>
<dbReference type="InterPro" id="IPR036055">
    <property type="entry name" value="LDL_receptor-like_sf"/>
</dbReference>
<keyword evidence="5 14" id="KW-0378">Hydrolase</keyword>
<evidence type="ECO:0000259" key="22">
    <source>
        <dbReference type="PROSITE" id="PS50948"/>
    </source>
</evidence>
<dbReference type="Pfam" id="PF00057">
    <property type="entry name" value="Ldl_recept_a"/>
    <property type="match status" value="2"/>
</dbReference>
<dbReference type="PRINTS" id="PR00261">
    <property type="entry name" value="LDLRECEPTOR"/>
</dbReference>
<dbReference type="InterPro" id="IPR009003">
    <property type="entry name" value="Peptidase_S1_PA"/>
</dbReference>
<dbReference type="Pfam" id="PF02096">
    <property type="entry name" value="60KD_IMP"/>
    <property type="match status" value="1"/>
</dbReference>
<feature type="domain" description="SRCR" evidence="20">
    <location>
        <begin position="1902"/>
        <end position="2005"/>
    </location>
</feature>
<keyword evidence="16" id="KW-1133">Transmembrane helix</keyword>
<dbReference type="InterPro" id="IPR001254">
    <property type="entry name" value="Trypsin_dom"/>
</dbReference>
<dbReference type="Pfam" id="PF00089">
    <property type="entry name" value="Trypsin"/>
    <property type="match status" value="1"/>
</dbReference>
<feature type="disulfide bond" evidence="11">
    <location>
        <begin position="1741"/>
        <end position="1753"/>
    </location>
</feature>
<feature type="disulfide bond" evidence="11">
    <location>
        <begin position="1866"/>
        <end position="1884"/>
    </location>
</feature>
<dbReference type="InterPro" id="IPR018114">
    <property type="entry name" value="TRYPSIN_HIS"/>
</dbReference>
<dbReference type="InterPro" id="IPR036772">
    <property type="entry name" value="SRCR-like_dom_sf"/>
</dbReference>
<dbReference type="SMART" id="SM00034">
    <property type="entry name" value="CLECT"/>
    <property type="match status" value="1"/>
</dbReference>
<dbReference type="FunFam" id="3.10.250.10:FF:000007">
    <property type="entry name" value="Soluble scavenger receptor cysteine-rich domain-containing protein SSC5D"/>
    <property type="match status" value="1"/>
</dbReference>
<dbReference type="Gene3D" id="2.40.10.10">
    <property type="entry name" value="Trypsin-like serine proteases"/>
    <property type="match status" value="1"/>
</dbReference>
<dbReference type="Gene3D" id="3.10.100.10">
    <property type="entry name" value="Mannose-Binding Protein A, subunit A"/>
    <property type="match status" value="1"/>
</dbReference>
<feature type="transmembrane region" description="Helical" evidence="16">
    <location>
        <begin position="294"/>
        <end position="314"/>
    </location>
</feature>
<keyword evidence="4" id="KW-0677">Repeat</keyword>
<reference evidence="23 24" key="1">
    <citation type="journal article" date="2021" name="J. Hered.">
        <title>A chromosome-level genome assembly of the parasitoid wasp, Cotesia glomerata (Hymenoptera: Braconidae).</title>
        <authorList>
            <person name="Pinto B.J."/>
            <person name="Weis J.J."/>
            <person name="Gamble T."/>
            <person name="Ode P.J."/>
            <person name="Paul R."/>
            <person name="Zaspel J.M."/>
        </authorList>
    </citation>
    <scope>NUCLEOTIDE SEQUENCE [LARGE SCALE GENOMIC DNA]</scope>
    <source>
        <strain evidence="23">CgM1</strain>
    </source>
</reference>
<protein>
    <recommendedName>
        <fullName evidence="25">Neurotrypsin</fullName>
    </recommendedName>
</protein>
<accession>A0AAV7J7H0</accession>
<dbReference type="PRINTS" id="PR00258">
    <property type="entry name" value="SPERACTRCPTR"/>
</dbReference>
<dbReference type="CDD" id="cd00190">
    <property type="entry name" value="Tryp_SPc"/>
    <property type="match status" value="1"/>
</dbReference>
<feature type="transmembrane region" description="Helical" evidence="16">
    <location>
        <begin position="255"/>
        <end position="273"/>
    </location>
</feature>
<name>A0AAV7J7H0_COTGL</name>
<evidence type="ECO:0000256" key="2">
    <source>
        <dbReference type="ARBA" id="ARBA00022670"/>
    </source>
</evidence>
<keyword evidence="24" id="KW-1185">Reference proteome</keyword>
<evidence type="ECO:0000313" key="24">
    <source>
        <dbReference type="Proteomes" id="UP000826195"/>
    </source>
</evidence>
<feature type="disulfide bond" evidence="12">
    <location>
        <begin position="2092"/>
        <end position="2153"/>
    </location>
</feature>
<feature type="disulfide bond" evidence="12">
    <location>
        <begin position="2123"/>
        <end position="2133"/>
    </location>
</feature>
<dbReference type="InterPro" id="IPR000001">
    <property type="entry name" value="Kringle"/>
</dbReference>
<dbReference type="PROSITE" id="PS00135">
    <property type="entry name" value="TRYPSIN_SER"/>
    <property type="match status" value="1"/>
</dbReference>
<evidence type="ECO:0000256" key="8">
    <source>
        <dbReference type="ARBA" id="ARBA00023170"/>
    </source>
</evidence>
<dbReference type="GO" id="GO:0005576">
    <property type="term" value="C:extracellular region"/>
    <property type="evidence" value="ECO:0007669"/>
    <property type="project" value="InterPro"/>
</dbReference>
<evidence type="ECO:0000256" key="6">
    <source>
        <dbReference type="ARBA" id="ARBA00022825"/>
    </source>
</evidence>
<evidence type="ECO:0000313" key="23">
    <source>
        <dbReference type="EMBL" id="KAH0568861.1"/>
    </source>
</evidence>
<feature type="domain" description="SRCR" evidence="20">
    <location>
        <begin position="1372"/>
        <end position="1477"/>
    </location>
</feature>
<keyword evidence="2 14" id="KW-0645">Protease</keyword>
<evidence type="ECO:0000256" key="12">
    <source>
        <dbReference type="PROSITE-ProRule" id="PRU00196"/>
    </source>
</evidence>
<keyword evidence="7 12" id="KW-1015">Disulfide bond</keyword>
<comment type="caution">
    <text evidence="12">Lacks conserved residue(s) required for the propagation of feature annotation.</text>
</comment>
<dbReference type="Gene3D" id="4.10.400.10">
    <property type="entry name" value="Low-density Lipoprotein Receptor"/>
    <property type="match status" value="3"/>
</dbReference>
<dbReference type="InterPro" id="IPR001304">
    <property type="entry name" value="C-type_lectin-like"/>
</dbReference>
<evidence type="ECO:0000259" key="20">
    <source>
        <dbReference type="PROSITE" id="PS50287"/>
    </source>
</evidence>
<sequence>MLIRTTRHLMNVIKNRSFNLHYRSICLQNNLNNNSVNNEEYKLKKNGLFKNFNTKIHLSRKYTTAPVDLATAISPPITKYDVLMKFLIDNPAIEFCQQSLISFHASTGLPWWATIVLVTCTARTLVTLPCALYQQYIFAKVTHVKYEMNELVKELKRETNIAVTIYGWTEDYGRSVYNRSLKKQWDKLIIRDNCHPMKAMILVIFQVPLWVMLSASFRNICLMLPYPTPAAHQTFLELSVEGFGWISDLTAIDSFYILPLLVAVFNLANVEMLHMMRIKKPSKVQKFSMWVGRAISLILVPIACMVPSGMSLYWTTSSAYSIGQNLLILSPRFRRLCRIPETEDDITQPYKYLYSKIRQRIGLKTLTTTKPPQRRESLPWYLSGEDSVPPAEFLLPPRAKPSEAQTQRNVPGTKGSSNWRENSRSDIEQRSEEDTQHIPYNYYNNYNDNLGFYDQVQSVTNDEHQSYDNFGSYNLNGNLYNQNLAGSKSRDVKGTLKDFNKIKFTEQSIYEGVTDDYNKPRKEAIVGRKEESKVAKYDQATGIECPYPEATGQFIYPIDCNFFVNCWKGRAFIQPCAPGTRFNPKTLECDFPHKVKCYGGELADFVGSDYSQPEISGQREPLSIKYSPLVTAENYQPTCLEQLTGSLSHPEDCKKYLQCVNGQAIIRDCGPGTVFNPIIGVCDWPKNVRGCEKAIEEPEDDLPLYLTPPRSAPIISPTRDSSSSYAIPNSQNSWRPIPARQQVTQPIACPRDFSGISKHPTDCTKFLQCDHGATFVMDCGPGTVFNPSISVCDWPYNVPGCGQAGHNNNDDNNSPVEREGRTYDLNSWNYQGNSNSGFNSNYPGYSQSQSRPCSYPGCSNVGQGQGQGQGRFPPRYPNRQNRPPIVDNRPSRPNSYNPQQNPHQTYPHYSNNDNIRNNNDNLREFPPFPGNIYVEAPRTNNQWKPITSNNNNQWNQPTWRPASVDSTQKPAVFNGHGYGYNPSSGFTPGRWSDHDQSLSPHSINQESPISFTDKPSYRLSVPGNSKTQPNPGMKGKDIYNQAKGQSADSSTLSKSRPMGIYVNENGTRIYGHYILKNDNKSSSVSPDKSKIKKVNPSEYVGSSYYNITNINGSKWKPLNTSYSDTHPDLTSQLNPQKHYQPWKSINHYNKTQYTMNNHFNQSHIGWEPENKTNNHLYNRNTRTYTTSEEPIRRNEANNVGNYNAHNGNPISSTSSTPEAFGSSYSPSEIPTNRREKILPDGVMVPWEKPDTNAPEVSIDEDINYGYDDVLGNENKITPVSVGPNIDKYDVDVLDVDTWKPKIANKTTGKSNNDDNSSIMKIDSKVVDLEIFNVESAPWQLLETAFPVYYVPPLIPLGHTNDKLITPLSGQIVRLRGGSSNINGYVEVQGIEPGWGVVCDTRHGWTLKEANLVCRQLGFTRGAETAWQGRIKKDESIPDWIAATSVQCFGNETNFQSCKFTHGSECNIQRDAVAVTCLPNRVAHCRGDETPHDGNCYHLADSSSGLNHAEALKYCSSKNSRLVDITTQGENNFLSEWLIQSHPEIESIMTSGIGFTTFNRTIWLWEDSAKAKFKFSKWWPGWRSDKKIPPWAGSRPVCIIMKKKYPCYNNPDSTCLSDYFFWDIEDCAASMKGHAYICKRPYDDISCVYGKGHQYLGKASVAASGKPCLPWNHTAVAYPLLVNAVDRAVREKLKTHNYCRNPNPFEESKPWCFTDISGKREPCDIPSCGHTGSVRSPMGGTCKAGHFECLPEECIPSHWVCDGESDCTNGRDELRCSEHLEFFSKTQGHRLTGYEVEKWLNTPAKTCALRCKEAKFTCRSFSHKTSENLCLLSDNNVGSTGALEAVSGFDYYEMVDLSVDCTGKFVCNNKKCINQTQVCDGKNDCKDRSDENSCDPEKLDYGIRLSGSENEYEGRVEVKIMGVWGQVCDDNFGMLDAEVICRELGFELGALELRLGGFFGNMDPSTRFMVDQLTCRGNETSLRECDFDGWGVHNCSPEETAGVVCKTAVETCPEGNWKCDISPVCIPTPFICDEVVDCPDSSDESPAHCDAPFEIRLANGSSPSEGRVEIRHHGVWGTVCDDDFTHAAAKVICRSLGFGGSAIAKKESFFGLGEGPIWLDEIFCYGNETQIHRCEHSPWGQSNCNHEEDVGVICQDVSVNIDEDESNRVVTEVNINDILPSNCGKRAEDFHNEEEIFAKVVRGSVAPKHSYPWQASIRVRGHSRSNHWCGAVVISPLHVLTAAHCLEGYNKGTYFVRAGDYNTEITEGTEADANIEDYYIHEEFRKGHRMNNDIALVLLKGRGIPLGEHIMPICLPPRNVEYPDGLNCTISGFGSIETGKSAHSRDLRFGWIPLIDQNICRADYVYGEGAISDGMMCAGYLNEGVDACDGDSGGPLACHHNGVFTLYGITSWGQHCGKANKPGVYVRIAHYRDWIDKKIRDSLSGR</sequence>
<evidence type="ECO:0000259" key="18">
    <source>
        <dbReference type="PROSITE" id="PS50070"/>
    </source>
</evidence>
<keyword evidence="13 16" id="KW-0812">Transmembrane</keyword>
<feature type="disulfide bond" evidence="12">
    <location>
        <begin position="1974"/>
        <end position="1984"/>
    </location>
</feature>
<dbReference type="SMART" id="SM00494">
    <property type="entry name" value="ChtBD2"/>
    <property type="match status" value="3"/>
</dbReference>
<feature type="compositionally biased region" description="Basic and acidic residues" evidence="15">
    <location>
        <begin position="421"/>
        <end position="436"/>
    </location>
</feature>
<dbReference type="InterPro" id="IPR028055">
    <property type="entry name" value="YidC/Oxa/ALB_C"/>
</dbReference>
<dbReference type="SMART" id="SM00130">
    <property type="entry name" value="KR"/>
    <property type="match status" value="1"/>
</dbReference>
<dbReference type="Gene3D" id="2.170.140.10">
    <property type="entry name" value="Chitin binding domain"/>
    <property type="match status" value="3"/>
</dbReference>
<evidence type="ECO:0000256" key="9">
    <source>
        <dbReference type="ARBA" id="ARBA00023180"/>
    </source>
</evidence>
<evidence type="ECO:0000256" key="7">
    <source>
        <dbReference type="ARBA" id="ARBA00023157"/>
    </source>
</evidence>
<feature type="domain" description="Apple" evidence="22">
    <location>
        <begin position="1775"/>
        <end position="1855"/>
    </location>
</feature>
<feature type="domain" description="Kringle" evidence="18">
    <location>
        <begin position="1645"/>
        <end position="1727"/>
    </location>
</feature>
<feature type="region of interest" description="Disordered" evidence="15">
    <location>
        <begin position="853"/>
        <end position="918"/>
    </location>
</feature>
<dbReference type="PROSITE" id="PS50287">
    <property type="entry name" value="SRCR_2"/>
    <property type="match status" value="3"/>
</dbReference>
<dbReference type="SUPFAM" id="SSF57414">
    <property type="entry name" value="Hairpin loop containing domain-like"/>
    <property type="match status" value="1"/>
</dbReference>
<feature type="compositionally biased region" description="Polar residues" evidence="15">
    <location>
        <begin position="891"/>
        <end position="910"/>
    </location>
</feature>
<evidence type="ECO:0000256" key="14">
    <source>
        <dbReference type="RuleBase" id="RU363034"/>
    </source>
</evidence>
<dbReference type="FunFam" id="3.10.250.10:FF:000006">
    <property type="entry name" value="neurotrypsin isoform X2"/>
    <property type="match status" value="1"/>
</dbReference>
<dbReference type="Proteomes" id="UP000826195">
    <property type="component" value="Unassembled WGS sequence"/>
</dbReference>
<dbReference type="SUPFAM" id="SSF56436">
    <property type="entry name" value="C-type lectin-like"/>
    <property type="match status" value="1"/>
</dbReference>
<dbReference type="InterPro" id="IPR016187">
    <property type="entry name" value="CTDL_fold"/>
</dbReference>
<evidence type="ECO:0000256" key="16">
    <source>
        <dbReference type="SAM" id="Phobius"/>
    </source>
</evidence>
<comment type="subcellular location">
    <subcellularLocation>
        <location evidence="13">Membrane</location>
        <topology evidence="13">Multi-pass membrane protein</topology>
    </subcellularLocation>
</comment>
<evidence type="ECO:0000259" key="17">
    <source>
        <dbReference type="PROSITE" id="PS50041"/>
    </source>
</evidence>
<dbReference type="PROSITE" id="PS50240">
    <property type="entry name" value="TRYPSIN_DOM"/>
    <property type="match status" value="1"/>
</dbReference>
<keyword evidence="3" id="KW-0732">Signal</keyword>
<dbReference type="GO" id="GO:0004252">
    <property type="term" value="F:serine-type endopeptidase activity"/>
    <property type="evidence" value="ECO:0007669"/>
    <property type="project" value="InterPro"/>
</dbReference>
<dbReference type="SMART" id="SM00202">
    <property type="entry name" value="SR"/>
    <property type="match status" value="3"/>
</dbReference>
<dbReference type="SMART" id="SM00020">
    <property type="entry name" value="Tryp_SPc"/>
    <property type="match status" value="1"/>
</dbReference>
<dbReference type="SUPFAM" id="SSF57625">
    <property type="entry name" value="Invertebrate chitin-binding proteins"/>
    <property type="match status" value="3"/>
</dbReference>
<dbReference type="GO" id="GO:0006508">
    <property type="term" value="P:proteolysis"/>
    <property type="evidence" value="ECO:0007669"/>
    <property type="project" value="UniProtKB-KW"/>
</dbReference>
<keyword evidence="8" id="KW-0675">Receptor</keyword>
<evidence type="ECO:0000256" key="1">
    <source>
        <dbReference type="ARBA" id="ARBA00022572"/>
    </source>
</evidence>
<feature type="compositionally biased region" description="Polar residues" evidence="15">
    <location>
        <begin position="1209"/>
        <end position="1230"/>
    </location>
</feature>
<keyword evidence="1 10" id="KW-0420">Kringle</keyword>
<dbReference type="PROSITE" id="PS00134">
    <property type="entry name" value="TRYPSIN_HIS"/>
    <property type="match status" value="1"/>
</dbReference>
<feature type="domain" description="Chitin-binding type-2" evidence="21">
    <location>
        <begin position="636"/>
        <end position="693"/>
    </location>
</feature>
<proteinExistence type="inferred from homology"/>
<evidence type="ECO:0000256" key="5">
    <source>
        <dbReference type="ARBA" id="ARBA00022801"/>
    </source>
</evidence>
<gene>
    <name evidence="23" type="ORF">KQX54_021557</name>
</gene>
<dbReference type="InterPro" id="IPR002557">
    <property type="entry name" value="Chitin-bd_dom"/>
</dbReference>
<feature type="compositionally biased region" description="Low complexity" evidence="15">
    <location>
        <begin position="870"/>
        <end position="884"/>
    </location>
</feature>
<dbReference type="PROSITE" id="PS50041">
    <property type="entry name" value="C_TYPE_LECTIN_2"/>
    <property type="match status" value="1"/>
</dbReference>
<dbReference type="Pfam" id="PF00530">
    <property type="entry name" value="SRCR"/>
    <property type="match status" value="3"/>
</dbReference>
<dbReference type="Gene3D" id="2.40.20.10">
    <property type="entry name" value="Plasminogen Kringle 4"/>
    <property type="match status" value="1"/>
</dbReference>
<comment type="caution">
    <text evidence="23">The sequence shown here is derived from an EMBL/GenBank/DDBJ whole genome shotgun (WGS) entry which is preliminary data.</text>
</comment>
<dbReference type="PROSITE" id="PS50068">
    <property type="entry name" value="LDLRA_2"/>
    <property type="match status" value="3"/>
</dbReference>
<dbReference type="InterPro" id="IPR033116">
    <property type="entry name" value="TRYPSIN_SER"/>
</dbReference>
<feature type="domain" description="Chitin-binding type-2" evidence="21">
    <location>
        <begin position="746"/>
        <end position="803"/>
    </location>
</feature>
<feature type="compositionally biased region" description="Low complexity" evidence="15">
    <location>
        <begin position="1196"/>
        <end position="1208"/>
    </location>
</feature>
<evidence type="ECO:0000256" key="13">
    <source>
        <dbReference type="RuleBase" id="RU003945"/>
    </source>
</evidence>
<dbReference type="CDD" id="cd01099">
    <property type="entry name" value="PAN_AP_HGF"/>
    <property type="match status" value="1"/>
</dbReference>
<dbReference type="SUPFAM" id="SSF57440">
    <property type="entry name" value="Kringle-like"/>
    <property type="match status" value="1"/>
</dbReference>
<keyword evidence="9" id="KW-0325">Glycoprotein</keyword>
<dbReference type="InterPro" id="IPR036508">
    <property type="entry name" value="Chitin-bd_dom_sf"/>
</dbReference>
<keyword evidence="6 14" id="KW-0720">Serine protease</keyword>
<dbReference type="Gene3D" id="3.10.250.10">
    <property type="entry name" value="SRCR-like domain"/>
    <property type="match status" value="3"/>
</dbReference>
<dbReference type="InterPro" id="IPR038178">
    <property type="entry name" value="Kringle_sf"/>
</dbReference>
<evidence type="ECO:0000256" key="10">
    <source>
        <dbReference type="PROSITE-ProRule" id="PRU00121"/>
    </source>
</evidence>
<feature type="domain" description="C-type lectin" evidence="17">
    <location>
        <begin position="1491"/>
        <end position="1626"/>
    </location>
</feature>
<feature type="domain" description="Chitin-binding type-2" evidence="21">
    <location>
        <begin position="542"/>
        <end position="599"/>
    </location>
</feature>
<dbReference type="CDD" id="cd00037">
    <property type="entry name" value="CLECT"/>
    <property type="match status" value="1"/>
</dbReference>
<feature type="disulfide bond" evidence="12">
    <location>
        <begin position="2079"/>
        <end position="2143"/>
    </location>
</feature>
<feature type="compositionally biased region" description="Polar residues" evidence="15">
    <location>
        <begin position="997"/>
        <end position="1010"/>
    </location>
</feature>
<feature type="disulfide bond" evidence="11">
    <location>
        <begin position="1878"/>
        <end position="1893"/>
    </location>
</feature>
<dbReference type="SUPFAM" id="SSF50494">
    <property type="entry name" value="Trypsin-like serine proteases"/>
    <property type="match status" value="1"/>
</dbReference>
<dbReference type="PROSITE" id="PS00420">
    <property type="entry name" value="SRCR_1"/>
    <property type="match status" value="1"/>
</dbReference>
<dbReference type="SUPFAM" id="SSF57424">
    <property type="entry name" value="LDL receptor-like module"/>
    <property type="match status" value="3"/>
</dbReference>
<feature type="region of interest" description="Disordered" evidence="15">
    <location>
        <begin position="392"/>
        <end position="441"/>
    </location>
</feature>